<gene>
    <name evidence="1" type="ORF">HNR61_002960</name>
</gene>
<dbReference type="EMBL" id="JACJIA010000003">
    <property type="protein sequence ID" value="MBA8951329.1"/>
    <property type="molecule type" value="Genomic_DNA"/>
</dbReference>
<reference evidence="1 2" key="1">
    <citation type="submission" date="2020-08" db="EMBL/GenBank/DDBJ databases">
        <title>Genomic Encyclopedia of Type Strains, Phase IV (KMG-IV): sequencing the most valuable type-strain genomes for metagenomic binning, comparative biology and taxonomic classification.</title>
        <authorList>
            <person name="Goeker M."/>
        </authorList>
    </citation>
    <scope>NUCLEOTIDE SEQUENCE [LARGE SCALE GENOMIC DNA]</scope>
    <source>
        <strain evidence="1 2">DSM 44197</strain>
    </source>
</reference>
<accession>A0A7W3QL96</accession>
<dbReference type="AlphaFoldDB" id="A0A7W3QL96"/>
<dbReference type="InterPro" id="IPR021607">
    <property type="entry name" value="DUF3224"/>
</dbReference>
<dbReference type="SUPFAM" id="SSF159238">
    <property type="entry name" value="SO1590-like"/>
    <property type="match status" value="1"/>
</dbReference>
<dbReference type="RefSeq" id="WP_246442675.1">
    <property type="nucleotide sequence ID" value="NZ_BAAALP010000004.1"/>
</dbReference>
<proteinExistence type="predicted"/>
<dbReference type="Gene3D" id="2.40.350.10">
    <property type="entry name" value="SO1590-like"/>
    <property type="match status" value="1"/>
</dbReference>
<evidence type="ECO:0000313" key="2">
    <source>
        <dbReference type="Proteomes" id="UP000572680"/>
    </source>
</evidence>
<keyword evidence="2" id="KW-1185">Reference proteome</keyword>
<dbReference type="Pfam" id="PF11528">
    <property type="entry name" value="DUF3224"/>
    <property type="match status" value="1"/>
</dbReference>
<organism evidence="1 2">
    <name type="scientific">Actinomadura namibiensis</name>
    <dbReference type="NCBI Taxonomy" id="182080"/>
    <lineage>
        <taxon>Bacteria</taxon>
        <taxon>Bacillati</taxon>
        <taxon>Actinomycetota</taxon>
        <taxon>Actinomycetes</taxon>
        <taxon>Streptosporangiales</taxon>
        <taxon>Thermomonosporaceae</taxon>
        <taxon>Actinomadura</taxon>
    </lineage>
</organism>
<protein>
    <recommendedName>
        <fullName evidence="3">DUF3224 domain-containing protein</fullName>
    </recommendedName>
</protein>
<evidence type="ECO:0000313" key="1">
    <source>
        <dbReference type="EMBL" id="MBA8951329.1"/>
    </source>
</evidence>
<dbReference type="Proteomes" id="UP000572680">
    <property type="component" value="Unassembled WGS sequence"/>
</dbReference>
<sequence>MSAHAGGTFDIEAWEADKPFDEREGTKLTRVLVRKTFHGDLVGTSSAELLTVETAAGPAAYVGLETVEGILHGREGTFVLQHSAGSEDGTEATQWLRWIIVPNSGTGELTGIRGNGTISVAPDGGHSWALDYTLG</sequence>
<name>A0A7W3QL96_ACTNM</name>
<comment type="caution">
    <text evidence="1">The sequence shown here is derived from an EMBL/GenBank/DDBJ whole genome shotgun (WGS) entry which is preliminary data.</text>
</comment>
<dbReference type="InterPro" id="IPR023159">
    <property type="entry name" value="SO1590-like_sf"/>
</dbReference>
<evidence type="ECO:0008006" key="3">
    <source>
        <dbReference type="Google" id="ProtNLM"/>
    </source>
</evidence>